<dbReference type="Proteomes" id="UP000316270">
    <property type="component" value="Chromosome 10"/>
</dbReference>
<name>A0A517LEH6_9PEZI</name>
<feature type="compositionally biased region" description="Low complexity" evidence="1">
    <location>
        <begin position="219"/>
        <end position="233"/>
    </location>
</feature>
<dbReference type="AlphaFoldDB" id="A0A517LEH6"/>
<sequence length="335" mass="36488">MSRYNTVTKGKGYNVQTGSYGNLSNNQLKNIALPDKLRCKRCQKWKQADGMENFSKKQLAALQCSVCNNYKGLEEFAFAQRRDPDAAKCLDCMNEQLDFDSDVVLDQLHNLRRPDGAIKGSAEDYSSDDSEDGMSYDYTSDGDDNTTNVADSSTYDDDTSESACEGSAATGSRHLSASMNTLNISTNASASSGGVQLAQRDTQLSTWQRVPSGRARKPASSSTAASGSISSSSINAQYNRTGFAKIKAYKPPTEPYTTPFKQQKNAGSSKMPARSQTASKCTKSDWDSEEEENGSIATTRATRATQTDLDNLEEDEITWDSDSDESDADESDSDE</sequence>
<evidence type="ECO:0000256" key="1">
    <source>
        <dbReference type="SAM" id="MobiDB-lite"/>
    </source>
</evidence>
<dbReference type="STRING" id="50376.A0A517LEH6"/>
<proteinExistence type="predicted"/>
<evidence type="ECO:0000313" key="3">
    <source>
        <dbReference type="EMBL" id="QDS74042.1"/>
    </source>
</evidence>
<keyword evidence="4" id="KW-1185">Reference proteome</keyword>
<dbReference type="EMBL" id="CP042194">
    <property type="protein sequence ID" value="QDS74042.1"/>
    <property type="molecule type" value="Genomic_DNA"/>
</dbReference>
<evidence type="ECO:0000259" key="2">
    <source>
        <dbReference type="Pfam" id="PF12898"/>
    </source>
</evidence>
<reference evidence="3 4" key="1">
    <citation type="submission" date="2019-07" db="EMBL/GenBank/DDBJ databases">
        <title>Finished genome of Venturia effusa.</title>
        <authorList>
            <person name="Young C.A."/>
            <person name="Cox M.P."/>
            <person name="Ganley A.R.D."/>
            <person name="David W.J."/>
        </authorList>
    </citation>
    <scope>NUCLEOTIDE SEQUENCE [LARGE SCALE GENOMIC DNA]</scope>
    <source>
        <strain evidence="4">albino</strain>
    </source>
</reference>
<feature type="compositionally biased region" description="Low complexity" evidence="1">
    <location>
        <begin position="297"/>
        <end position="307"/>
    </location>
</feature>
<dbReference type="Pfam" id="PF12898">
    <property type="entry name" value="Stc1"/>
    <property type="match status" value="1"/>
</dbReference>
<dbReference type="OrthoDB" id="3514033at2759"/>
<organism evidence="3 4">
    <name type="scientific">Venturia effusa</name>
    <dbReference type="NCBI Taxonomy" id="50376"/>
    <lineage>
        <taxon>Eukaryota</taxon>
        <taxon>Fungi</taxon>
        <taxon>Dikarya</taxon>
        <taxon>Ascomycota</taxon>
        <taxon>Pezizomycotina</taxon>
        <taxon>Dothideomycetes</taxon>
        <taxon>Pleosporomycetidae</taxon>
        <taxon>Venturiales</taxon>
        <taxon>Venturiaceae</taxon>
        <taxon>Venturia</taxon>
    </lineage>
</organism>
<feature type="region of interest" description="Disordered" evidence="1">
    <location>
        <begin position="204"/>
        <end position="237"/>
    </location>
</feature>
<dbReference type="InterPro" id="IPR024630">
    <property type="entry name" value="Stc1"/>
</dbReference>
<protein>
    <recommendedName>
        <fullName evidence="2">Stc1 domain-containing protein</fullName>
    </recommendedName>
</protein>
<feature type="region of interest" description="Disordered" evidence="1">
    <location>
        <begin position="115"/>
        <end position="171"/>
    </location>
</feature>
<feature type="domain" description="Stc1" evidence="2">
    <location>
        <begin position="55"/>
        <end position="94"/>
    </location>
</feature>
<accession>A0A517LEH6</accession>
<evidence type="ECO:0000313" key="4">
    <source>
        <dbReference type="Proteomes" id="UP000316270"/>
    </source>
</evidence>
<feature type="compositionally biased region" description="Acidic residues" evidence="1">
    <location>
        <begin position="125"/>
        <end position="144"/>
    </location>
</feature>
<feature type="compositionally biased region" description="Acidic residues" evidence="1">
    <location>
        <begin position="310"/>
        <end position="335"/>
    </location>
</feature>
<feature type="compositionally biased region" description="Polar residues" evidence="1">
    <location>
        <begin position="255"/>
        <end position="281"/>
    </location>
</feature>
<feature type="region of interest" description="Disordered" evidence="1">
    <location>
        <begin position="249"/>
        <end position="335"/>
    </location>
</feature>
<gene>
    <name evidence="3" type="ORF">FKW77_009146</name>
</gene>